<dbReference type="EC" id="4.2.1.1" evidence="3 8"/>
<accession>A0A8J5KWA2</accession>
<keyword evidence="5 8" id="KW-0456">Lyase</keyword>
<dbReference type="PANTHER" id="PTHR11002:SF56">
    <property type="entry name" value="BETA CARBONIC ANHYDRASE 2, CHLOROPLASTIC"/>
    <property type="match status" value="1"/>
</dbReference>
<dbReference type="GO" id="GO:0004089">
    <property type="term" value="F:carbonate dehydratase activity"/>
    <property type="evidence" value="ECO:0007669"/>
    <property type="project" value="UniProtKB-UniRule"/>
</dbReference>
<feature type="binding site" evidence="7">
    <location>
        <position position="159"/>
    </location>
    <ligand>
        <name>Zn(2+)</name>
        <dbReference type="ChEBI" id="CHEBI:29105"/>
    </ligand>
</feature>
<proteinExistence type="inferred from homology"/>
<comment type="function">
    <text evidence="1 8">Reversible hydration of carbon dioxide.</text>
</comment>
<organism evidence="9 10">
    <name type="scientific">Zingiber officinale</name>
    <name type="common">Ginger</name>
    <name type="synonym">Amomum zingiber</name>
    <dbReference type="NCBI Taxonomy" id="94328"/>
    <lineage>
        <taxon>Eukaryota</taxon>
        <taxon>Viridiplantae</taxon>
        <taxon>Streptophyta</taxon>
        <taxon>Embryophyta</taxon>
        <taxon>Tracheophyta</taxon>
        <taxon>Spermatophyta</taxon>
        <taxon>Magnoliopsida</taxon>
        <taxon>Liliopsida</taxon>
        <taxon>Zingiberales</taxon>
        <taxon>Zingiberaceae</taxon>
        <taxon>Zingiber</taxon>
    </lineage>
</organism>
<evidence type="ECO:0000256" key="3">
    <source>
        <dbReference type="ARBA" id="ARBA00012925"/>
    </source>
</evidence>
<gene>
    <name evidence="9" type="ORF">ZIOFF_043393</name>
</gene>
<evidence type="ECO:0000313" key="9">
    <source>
        <dbReference type="EMBL" id="KAG6495567.1"/>
    </source>
</evidence>
<dbReference type="GO" id="GO:0008270">
    <property type="term" value="F:zinc ion binding"/>
    <property type="evidence" value="ECO:0007669"/>
    <property type="project" value="UniProtKB-UniRule"/>
</dbReference>
<evidence type="ECO:0000256" key="7">
    <source>
        <dbReference type="PIRSR" id="PIRSR601765-1"/>
    </source>
</evidence>
<dbReference type="Pfam" id="PF00484">
    <property type="entry name" value="Pro_CA"/>
    <property type="match status" value="1"/>
</dbReference>
<comment type="similarity">
    <text evidence="2 8">Belongs to the beta-class carbonic anhydrase family.</text>
</comment>
<dbReference type="FunFam" id="3.40.1050.10:FF:000003">
    <property type="entry name" value="Carbonic anhydrase"/>
    <property type="match status" value="1"/>
</dbReference>
<dbReference type="PROSITE" id="PS00704">
    <property type="entry name" value="PROK_CO2_ANHYDRASE_1"/>
    <property type="match status" value="1"/>
</dbReference>
<feature type="binding site" evidence="7">
    <location>
        <position position="96"/>
    </location>
    <ligand>
        <name>Zn(2+)</name>
        <dbReference type="ChEBI" id="CHEBI:29105"/>
    </ligand>
</feature>
<evidence type="ECO:0000256" key="4">
    <source>
        <dbReference type="ARBA" id="ARBA00022833"/>
    </source>
</evidence>
<keyword evidence="10" id="KW-1185">Reference proteome</keyword>
<comment type="caution">
    <text evidence="9">The sequence shown here is derived from an EMBL/GenBank/DDBJ whole genome shotgun (WGS) entry which is preliminary data.</text>
</comment>
<evidence type="ECO:0000256" key="6">
    <source>
        <dbReference type="ARBA" id="ARBA00048348"/>
    </source>
</evidence>
<sequence length="255" mass="28345">MLNRANRWRVALRPALIFSASSTAPSACQRSFCRHGRQPPPVADLPSRTTPAGIGDPVERLAAGFQHFKEEVYEKNHALFTQLASSQQPKFMVFACADSRVCPSVVFNFQPGEAFTVRNIANIVPPQDKTRYSGVGAAIEFAVLQLQVENIVVVGHSRCGGIDKLMSIKEDGTTSSGFVEEWLKICLHAKEKVQTQHAALPPEDQLTLCEKEAVNVSLQNLKTYPFVKELLNKKKLRLIGAYYNFVLGTIETWEI</sequence>
<feature type="binding site" evidence="7">
    <location>
        <position position="98"/>
    </location>
    <ligand>
        <name>Zn(2+)</name>
        <dbReference type="ChEBI" id="CHEBI:29105"/>
    </ligand>
</feature>
<dbReference type="InterPro" id="IPR001765">
    <property type="entry name" value="Carbonic_anhydrase"/>
</dbReference>
<dbReference type="PANTHER" id="PTHR11002">
    <property type="entry name" value="CARBONIC ANHYDRASE"/>
    <property type="match status" value="1"/>
</dbReference>
<evidence type="ECO:0000256" key="5">
    <source>
        <dbReference type="ARBA" id="ARBA00023239"/>
    </source>
</evidence>
<reference evidence="9 10" key="1">
    <citation type="submission" date="2020-08" db="EMBL/GenBank/DDBJ databases">
        <title>Plant Genome Project.</title>
        <authorList>
            <person name="Zhang R.-G."/>
        </authorList>
    </citation>
    <scope>NUCLEOTIDE SEQUENCE [LARGE SCALE GENOMIC DNA]</scope>
    <source>
        <tissue evidence="9">Rhizome</tissue>
    </source>
</reference>
<comment type="catalytic activity">
    <reaction evidence="6 8">
        <text>hydrogencarbonate + H(+) = CO2 + H2O</text>
        <dbReference type="Rhea" id="RHEA:10748"/>
        <dbReference type="ChEBI" id="CHEBI:15377"/>
        <dbReference type="ChEBI" id="CHEBI:15378"/>
        <dbReference type="ChEBI" id="CHEBI:16526"/>
        <dbReference type="ChEBI" id="CHEBI:17544"/>
        <dbReference type="EC" id="4.2.1.1"/>
    </reaction>
</comment>
<dbReference type="PROSITE" id="PS00705">
    <property type="entry name" value="PROK_CO2_ANHYDRASE_2"/>
    <property type="match status" value="1"/>
</dbReference>
<feature type="binding site" evidence="7">
    <location>
        <position position="156"/>
    </location>
    <ligand>
        <name>Zn(2+)</name>
        <dbReference type="ChEBI" id="CHEBI:29105"/>
    </ligand>
</feature>
<protein>
    <recommendedName>
        <fullName evidence="3 8">Carbonic anhydrase</fullName>
        <ecNumber evidence="3 8">4.2.1.1</ecNumber>
    </recommendedName>
    <alternativeName>
        <fullName evidence="8">Carbonate dehydratase</fullName>
    </alternativeName>
</protein>
<evidence type="ECO:0000256" key="1">
    <source>
        <dbReference type="ARBA" id="ARBA00002904"/>
    </source>
</evidence>
<evidence type="ECO:0000256" key="2">
    <source>
        <dbReference type="ARBA" id="ARBA00006217"/>
    </source>
</evidence>
<dbReference type="AlphaFoldDB" id="A0A8J5KWA2"/>
<dbReference type="InterPro" id="IPR015892">
    <property type="entry name" value="Carbonic_anhydrase_CS"/>
</dbReference>
<evidence type="ECO:0000256" key="8">
    <source>
        <dbReference type="RuleBase" id="RU003956"/>
    </source>
</evidence>
<keyword evidence="7" id="KW-0479">Metal-binding</keyword>
<dbReference type="InterPro" id="IPR045066">
    <property type="entry name" value="Beta_CA_cladeB"/>
</dbReference>
<comment type="cofactor">
    <cofactor evidence="7">
        <name>Zn(2+)</name>
        <dbReference type="ChEBI" id="CHEBI:29105"/>
    </cofactor>
    <text evidence="7">Binds 1 zinc ion per subunit.</text>
</comment>
<dbReference type="SMART" id="SM00947">
    <property type="entry name" value="Pro_CA"/>
    <property type="match status" value="1"/>
</dbReference>
<dbReference type="CDD" id="cd00884">
    <property type="entry name" value="beta_CA_cladeB"/>
    <property type="match status" value="1"/>
</dbReference>
<dbReference type="GO" id="GO:0015976">
    <property type="term" value="P:carbon utilization"/>
    <property type="evidence" value="ECO:0007669"/>
    <property type="project" value="InterPro"/>
</dbReference>
<dbReference type="EMBL" id="JACMSC010000012">
    <property type="protein sequence ID" value="KAG6495567.1"/>
    <property type="molecule type" value="Genomic_DNA"/>
</dbReference>
<dbReference type="OrthoDB" id="10248475at2759"/>
<name>A0A8J5KWA2_ZINOF</name>
<evidence type="ECO:0000313" key="10">
    <source>
        <dbReference type="Proteomes" id="UP000734854"/>
    </source>
</evidence>
<keyword evidence="4 7" id="KW-0862">Zinc</keyword>
<dbReference type="Proteomes" id="UP000734854">
    <property type="component" value="Unassembled WGS sequence"/>
</dbReference>